<comment type="caution">
    <text evidence="3">The sequence shown here is derived from an EMBL/GenBank/DDBJ whole genome shotgun (WGS) entry which is preliminary data.</text>
</comment>
<proteinExistence type="predicted"/>
<dbReference type="EMBL" id="WRPP01000003">
    <property type="protein sequence ID" value="MVU78897.1"/>
    <property type="molecule type" value="Genomic_DNA"/>
</dbReference>
<evidence type="ECO:0000313" key="4">
    <source>
        <dbReference type="Proteomes" id="UP000466794"/>
    </source>
</evidence>
<protein>
    <submittedName>
        <fullName evidence="3">Uncharacterized protein</fullName>
    </submittedName>
</protein>
<dbReference type="InterPro" id="IPR055797">
    <property type="entry name" value="DUF7373"/>
</dbReference>
<dbReference type="AlphaFoldDB" id="A0A7K1UXD7"/>
<dbReference type="Pfam" id="PF24088">
    <property type="entry name" value="DUF7373"/>
    <property type="match status" value="1"/>
</dbReference>
<name>A0A7K1UXD7_9NOCA</name>
<accession>A0A7K1UXD7</accession>
<evidence type="ECO:0000259" key="1">
    <source>
        <dbReference type="Pfam" id="PF24088"/>
    </source>
</evidence>
<dbReference type="InterPro" id="IPR056463">
    <property type="entry name" value="DUF7373_C"/>
</dbReference>
<keyword evidence="4" id="KW-1185">Reference proteome</keyword>
<dbReference type="Pfam" id="PF24092">
    <property type="entry name" value="DUF7373_C"/>
    <property type="match status" value="1"/>
</dbReference>
<sequence length="400" mass="42789">MTAVLALTAAAVAGCGSTVSGSARPGEIDVRTLDVGKYSTDPLDMRYEYYPSKMKSTSLAEQRLADHLVNGADIDPQFKYGTGSHGFSSSDGATQTLAKVTAPILDADKMMFGVAVGHSAKQADKNGDTPDGSAFTTVTVMQFPDAAMASKAATELEAADFDVAADVNQRVPMTKYPDAHTHWRPGVASIGSTIAHGSYVVDVYLGASDPDLSTLTALTEKLYDAQLPLLDSLPPLDMMGVLRLPFDADGMLRRTLETQVYFGPDFSDQAVAEPRGFLNRVGDQDFWRGVITDTGMDRFTTTGASYDGISMLFRTRDAQAAERLSAAALERGYSGVADAPAGVPNTKCGETTDQNRSSTVKRFKCMVSYRQYAASVESDQLSDAHQRAAAQYALLANSTW</sequence>
<organism evidence="3 4">
    <name type="scientific">Nocardia terrae</name>
    <dbReference type="NCBI Taxonomy" id="2675851"/>
    <lineage>
        <taxon>Bacteria</taxon>
        <taxon>Bacillati</taxon>
        <taxon>Actinomycetota</taxon>
        <taxon>Actinomycetes</taxon>
        <taxon>Mycobacteriales</taxon>
        <taxon>Nocardiaceae</taxon>
        <taxon>Nocardia</taxon>
    </lineage>
</organism>
<feature type="domain" description="DUF7373" evidence="1">
    <location>
        <begin position="50"/>
        <end position="245"/>
    </location>
</feature>
<gene>
    <name evidence="3" type="ORF">GPX89_16795</name>
</gene>
<dbReference type="RefSeq" id="WP_157388504.1">
    <property type="nucleotide sequence ID" value="NZ_WRPP01000003.1"/>
</dbReference>
<evidence type="ECO:0000313" key="3">
    <source>
        <dbReference type="EMBL" id="MVU78897.1"/>
    </source>
</evidence>
<evidence type="ECO:0000259" key="2">
    <source>
        <dbReference type="Pfam" id="PF24092"/>
    </source>
</evidence>
<dbReference type="Proteomes" id="UP000466794">
    <property type="component" value="Unassembled WGS sequence"/>
</dbReference>
<feature type="domain" description="DUF7373" evidence="2">
    <location>
        <begin position="251"/>
        <end position="398"/>
    </location>
</feature>
<reference evidence="3 4" key="1">
    <citation type="submission" date="2019-12" db="EMBL/GenBank/DDBJ databases">
        <title>Nocardia sp. nov. ET3-3 isolated from soil.</title>
        <authorList>
            <person name="Kanchanasin P."/>
            <person name="Tanasupawat S."/>
            <person name="Yuki M."/>
            <person name="Kudo T."/>
        </authorList>
    </citation>
    <scope>NUCLEOTIDE SEQUENCE [LARGE SCALE GENOMIC DNA]</scope>
    <source>
        <strain evidence="3 4">ET3-3</strain>
    </source>
</reference>